<protein>
    <submittedName>
        <fullName evidence="1">Uncharacterized protein</fullName>
    </submittedName>
</protein>
<dbReference type="Proteomes" id="UP000075881">
    <property type="component" value="Unassembled WGS sequence"/>
</dbReference>
<proteinExistence type="predicted"/>
<dbReference type="EnsemblMetazoa" id="ACHR014254-RA">
    <property type="protein sequence ID" value="ACHR014254-PA"/>
    <property type="gene ID" value="ACHR014254"/>
</dbReference>
<reference evidence="1" key="2">
    <citation type="submission" date="2020-05" db="UniProtKB">
        <authorList>
            <consortium name="EnsemblMetazoa"/>
        </authorList>
    </citation>
    <scope>IDENTIFICATION</scope>
    <source>
        <strain evidence="1">ACHKN1017</strain>
    </source>
</reference>
<organism evidence="1 2">
    <name type="scientific">Anopheles christyi</name>
    <dbReference type="NCBI Taxonomy" id="43041"/>
    <lineage>
        <taxon>Eukaryota</taxon>
        <taxon>Metazoa</taxon>
        <taxon>Ecdysozoa</taxon>
        <taxon>Arthropoda</taxon>
        <taxon>Hexapoda</taxon>
        <taxon>Insecta</taxon>
        <taxon>Pterygota</taxon>
        <taxon>Neoptera</taxon>
        <taxon>Endopterygota</taxon>
        <taxon>Diptera</taxon>
        <taxon>Nematocera</taxon>
        <taxon>Culicoidea</taxon>
        <taxon>Culicidae</taxon>
        <taxon>Anophelinae</taxon>
        <taxon>Anopheles</taxon>
    </lineage>
</organism>
<name>A0A182KIH8_9DIPT</name>
<reference evidence="2" key="1">
    <citation type="submission" date="2013-03" db="EMBL/GenBank/DDBJ databases">
        <title>The Genome Sequence of Anopheles christyi ACHKN1017.</title>
        <authorList>
            <consortium name="The Broad Institute Genomics Platform"/>
            <person name="Neafsey D.E."/>
            <person name="Besansky N."/>
            <person name="Walker B."/>
            <person name="Young S.K."/>
            <person name="Zeng Q."/>
            <person name="Gargeya S."/>
            <person name="Fitzgerald M."/>
            <person name="Haas B."/>
            <person name="Abouelleil A."/>
            <person name="Allen A.W."/>
            <person name="Alvarado L."/>
            <person name="Arachchi H.M."/>
            <person name="Berlin A.M."/>
            <person name="Chapman S.B."/>
            <person name="Gainer-Dewar J."/>
            <person name="Goldberg J."/>
            <person name="Griggs A."/>
            <person name="Gujja S."/>
            <person name="Hansen M."/>
            <person name="Howarth C."/>
            <person name="Imamovic A."/>
            <person name="Ireland A."/>
            <person name="Larimer J."/>
            <person name="McCowan C."/>
            <person name="Murphy C."/>
            <person name="Pearson M."/>
            <person name="Poon T.W."/>
            <person name="Priest M."/>
            <person name="Roberts A."/>
            <person name="Saif S."/>
            <person name="Shea T."/>
            <person name="Sisk P."/>
            <person name="Sykes S."/>
            <person name="Wortman J."/>
            <person name="Nusbaum C."/>
            <person name="Birren B."/>
        </authorList>
    </citation>
    <scope>NUCLEOTIDE SEQUENCE [LARGE SCALE GENOMIC DNA]</scope>
    <source>
        <strain evidence="2">ACHKN1017</strain>
    </source>
</reference>
<keyword evidence="2" id="KW-1185">Reference proteome</keyword>
<accession>A0A182KIH8</accession>
<dbReference type="AlphaFoldDB" id="A0A182KIH8"/>
<sequence length="116" mass="13162">MWKNANSLAAVDMKVKVRSLHTYRHRRKNELAIHTFTTALPVLPPRSISINASGVRSNPSVIVSSYTSRPSRIQRRLPSIPSSHRSFQRHTRKPSIRSCLNTNWRCGSVTFPTALL</sequence>
<dbReference type="VEuPathDB" id="VectorBase:ACHR014254"/>
<evidence type="ECO:0000313" key="2">
    <source>
        <dbReference type="Proteomes" id="UP000075881"/>
    </source>
</evidence>
<evidence type="ECO:0000313" key="1">
    <source>
        <dbReference type="EnsemblMetazoa" id="ACHR014254-PA"/>
    </source>
</evidence>